<proteinExistence type="predicted"/>
<sequence>MRTTVLLLALVSLLAACGGGGSGGGDGAGSSLETVESTTTERAQEAIPLVAEALGADVVRASRQWQSCMAISWRHEAFATLSAPGGDTPTQLDDVRSALTGAGYDDATQVDDRVTVTRDETTVDVQPTPARGEGTWTVTVRSECADYDGDDLERVENDEGGALDGV</sequence>
<name>A0A6J7K8C0_9ZZZZ</name>
<feature type="compositionally biased region" description="Low complexity" evidence="1">
    <location>
        <begin position="29"/>
        <end position="40"/>
    </location>
</feature>
<reference evidence="2" key="1">
    <citation type="submission" date="2020-05" db="EMBL/GenBank/DDBJ databases">
        <authorList>
            <person name="Chiriac C."/>
            <person name="Salcher M."/>
            <person name="Ghai R."/>
            <person name="Kavagutti S V."/>
        </authorList>
    </citation>
    <scope>NUCLEOTIDE SEQUENCE</scope>
</reference>
<dbReference type="AlphaFoldDB" id="A0A6J7K8C0"/>
<gene>
    <name evidence="2" type="ORF">UFOPK3662_02534</name>
</gene>
<feature type="region of interest" description="Disordered" evidence="1">
    <location>
        <begin position="21"/>
        <end position="40"/>
    </location>
</feature>
<evidence type="ECO:0000256" key="1">
    <source>
        <dbReference type="SAM" id="MobiDB-lite"/>
    </source>
</evidence>
<dbReference type="PROSITE" id="PS51257">
    <property type="entry name" value="PROKAR_LIPOPROTEIN"/>
    <property type="match status" value="1"/>
</dbReference>
<organism evidence="2">
    <name type="scientific">freshwater metagenome</name>
    <dbReference type="NCBI Taxonomy" id="449393"/>
    <lineage>
        <taxon>unclassified sequences</taxon>
        <taxon>metagenomes</taxon>
        <taxon>ecological metagenomes</taxon>
    </lineage>
</organism>
<protein>
    <submittedName>
        <fullName evidence="2">Unannotated protein</fullName>
    </submittedName>
</protein>
<evidence type="ECO:0000313" key="2">
    <source>
        <dbReference type="EMBL" id="CAB4950939.1"/>
    </source>
</evidence>
<accession>A0A6J7K8C0</accession>
<feature type="region of interest" description="Disordered" evidence="1">
    <location>
        <begin position="147"/>
        <end position="166"/>
    </location>
</feature>
<dbReference type="EMBL" id="CAFBMW010000022">
    <property type="protein sequence ID" value="CAB4950939.1"/>
    <property type="molecule type" value="Genomic_DNA"/>
</dbReference>